<protein>
    <submittedName>
        <fullName evidence="5">Uncharacterized protein</fullName>
    </submittedName>
</protein>
<dbReference type="PROSITE" id="PS00092">
    <property type="entry name" value="N6_MTASE"/>
    <property type="match status" value="1"/>
</dbReference>
<gene>
    <name evidence="5" type="ORF">E4U42_006643</name>
</gene>
<dbReference type="InterPro" id="IPR041370">
    <property type="entry name" value="Mlase_EEF1AKMT1/ZCCHC4"/>
</dbReference>
<evidence type="ECO:0000256" key="4">
    <source>
        <dbReference type="ARBA" id="ARBA00022679"/>
    </source>
</evidence>
<evidence type="ECO:0000256" key="2">
    <source>
        <dbReference type="ARBA" id="ARBA00022490"/>
    </source>
</evidence>
<keyword evidence="2" id="KW-0963">Cytoplasm</keyword>
<keyword evidence="4" id="KW-0808">Transferase</keyword>
<comment type="subcellular location">
    <subcellularLocation>
        <location evidence="1">Cytoplasm</location>
    </subcellularLocation>
</comment>
<dbReference type="Proteomes" id="UP000811619">
    <property type="component" value="Unassembled WGS sequence"/>
</dbReference>
<evidence type="ECO:0000313" key="6">
    <source>
        <dbReference type="Proteomes" id="UP000811619"/>
    </source>
</evidence>
<dbReference type="InterPro" id="IPR019369">
    <property type="entry name" value="Efm5/EEF1AKMT1"/>
</dbReference>
<sequence length="172" mass="19533">MPNDDEPLVLSANALAALAEFHAERDAHESKFNELKAQADQDAQFSMDAFAEDWNKSQFWYSDETAELLADQLLSGTSATSSIGVISTPSVFVALRNKLRHVPLDERPRVVLLEHDDRFAIFPEFVFYDYQQPFKLPENMKGSLDSIICDPPFLNEDCQTKAALTVSEWNMW</sequence>
<accession>A0A8K0JIW9</accession>
<proteinExistence type="predicted"/>
<dbReference type="PANTHER" id="PTHR13200">
    <property type="entry name" value="EEF1A LYSINE METHYLTRANSFERASE 1"/>
    <property type="match status" value="1"/>
</dbReference>
<dbReference type="GO" id="GO:0016279">
    <property type="term" value="F:protein-lysine N-methyltransferase activity"/>
    <property type="evidence" value="ECO:0007669"/>
    <property type="project" value="InterPro"/>
</dbReference>
<name>A0A8K0JIW9_9HYPO</name>
<keyword evidence="6" id="KW-1185">Reference proteome</keyword>
<evidence type="ECO:0000313" key="5">
    <source>
        <dbReference type="EMBL" id="KAG5930555.1"/>
    </source>
</evidence>
<dbReference type="AlphaFoldDB" id="A0A8K0JIW9"/>
<dbReference type="EMBL" id="SRPY01000007">
    <property type="protein sequence ID" value="KAG5930555.1"/>
    <property type="molecule type" value="Genomic_DNA"/>
</dbReference>
<dbReference type="GO" id="GO:0005737">
    <property type="term" value="C:cytoplasm"/>
    <property type="evidence" value="ECO:0007669"/>
    <property type="project" value="UniProtKB-SubCell"/>
</dbReference>
<evidence type="ECO:0000256" key="1">
    <source>
        <dbReference type="ARBA" id="ARBA00004496"/>
    </source>
</evidence>
<organism evidence="5 6">
    <name type="scientific">Claviceps africana</name>
    <dbReference type="NCBI Taxonomy" id="83212"/>
    <lineage>
        <taxon>Eukaryota</taxon>
        <taxon>Fungi</taxon>
        <taxon>Dikarya</taxon>
        <taxon>Ascomycota</taxon>
        <taxon>Pezizomycotina</taxon>
        <taxon>Sordariomycetes</taxon>
        <taxon>Hypocreomycetidae</taxon>
        <taxon>Hypocreales</taxon>
        <taxon>Clavicipitaceae</taxon>
        <taxon>Claviceps</taxon>
    </lineage>
</organism>
<dbReference type="Pfam" id="PF10237">
    <property type="entry name" value="N6-adenineMlase"/>
    <property type="match status" value="1"/>
</dbReference>
<dbReference type="GO" id="GO:0032259">
    <property type="term" value="P:methylation"/>
    <property type="evidence" value="ECO:0007669"/>
    <property type="project" value="UniProtKB-KW"/>
</dbReference>
<evidence type="ECO:0000256" key="3">
    <source>
        <dbReference type="ARBA" id="ARBA00022603"/>
    </source>
</evidence>
<dbReference type="OrthoDB" id="206354at2759"/>
<dbReference type="InterPro" id="IPR002052">
    <property type="entry name" value="DNA_methylase_N6_adenine_CS"/>
</dbReference>
<comment type="caution">
    <text evidence="5">The sequence shown here is derived from an EMBL/GenBank/DDBJ whole genome shotgun (WGS) entry which is preliminary data.</text>
</comment>
<dbReference type="PANTHER" id="PTHR13200:SF0">
    <property type="entry name" value="EEF1A LYSINE METHYLTRANSFERASE 1"/>
    <property type="match status" value="1"/>
</dbReference>
<reference evidence="5" key="1">
    <citation type="journal article" date="2020" name="bioRxiv">
        <title>Whole genome comparisons of ergot fungi reveals the divergence and evolution of species within the genus Claviceps are the result of varying mechanisms driving genome evolution and host range expansion.</title>
        <authorList>
            <person name="Wyka S.A."/>
            <person name="Mondo S.J."/>
            <person name="Liu M."/>
            <person name="Dettman J."/>
            <person name="Nalam V."/>
            <person name="Broders K.D."/>
        </authorList>
    </citation>
    <scope>NUCLEOTIDE SEQUENCE</scope>
    <source>
        <strain evidence="5">CCC 489</strain>
    </source>
</reference>
<dbReference type="GO" id="GO:0003676">
    <property type="term" value="F:nucleic acid binding"/>
    <property type="evidence" value="ECO:0007669"/>
    <property type="project" value="InterPro"/>
</dbReference>
<keyword evidence="3" id="KW-0489">Methyltransferase</keyword>